<reference evidence="2 3" key="1">
    <citation type="submission" date="2020-08" db="EMBL/GenBank/DDBJ databases">
        <title>Sequencing the genomes of 1000 actinobacteria strains.</title>
        <authorList>
            <person name="Klenk H.-P."/>
        </authorList>
    </citation>
    <scope>NUCLEOTIDE SEQUENCE [LARGE SCALE GENOMIC DNA]</scope>
    <source>
        <strain evidence="2 3">DSM 44551</strain>
    </source>
</reference>
<proteinExistence type="predicted"/>
<evidence type="ECO:0000313" key="2">
    <source>
        <dbReference type="EMBL" id="MBB5431187.1"/>
    </source>
</evidence>
<keyword evidence="3" id="KW-1185">Reference proteome</keyword>
<dbReference type="EMBL" id="JACHDB010000001">
    <property type="protein sequence ID" value="MBB5431187.1"/>
    <property type="molecule type" value="Genomic_DNA"/>
</dbReference>
<protein>
    <submittedName>
        <fullName evidence="2">Uncharacterized protein</fullName>
    </submittedName>
</protein>
<sequence>MPVHHGGDLVASAAGGDQVDEAGADQFGQGLPGPLRAAAQGGGHRPAVESGGGVRSEGPVGAGGLLRERPVERGELGAHGVVHFFLTPLRPFGAGPVEQFDQVVDRPPRVAVQPGDGGAGEAGHAVAAAGQPLQGSVGLLLQPRLLQRPAEVVGEGGVVHRLDLELVPVRPPSGLGAGQPGGAGDQDEGPGAVRQQRVDLARGRRVLQEHEEGPARGERAEQPDLVLPVLGDGLASERVQQLVQQARGAGGSGGAGRGKLEADLAVRVVAGDAVRDLQRQAALADAGEAVEEADERHRRVRRTIPHRSDNPLDFRGSVGEIRISGRQLSRDRFLGPAGGAVDMNAAVDGLRLDRGTADVAYLIPVSAHGGP</sequence>
<evidence type="ECO:0000313" key="3">
    <source>
        <dbReference type="Proteomes" id="UP000572635"/>
    </source>
</evidence>
<feature type="compositionally biased region" description="Gly residues" evidence="1">
    <location>
        <begin position="40"/>
        <end position="64"/>
    </location>
</feature>
<gene>
    <name evidence="2" type="ORF">HDA36_001271</name>
</gene>
<feature type="compositionally biased region" description="Gly residues" evidence="1">
    <location>
        <begin position="175"/>
        <end position="184"/>
    </location>
</feature>
<organism evidence="2 3">
    <name type="scientific">Nocardiopsis composta</name>
    <dbReference type="NCBI Taxonomy" id="157465"/>
    <lineage>
        <taxon>Bacteria</taxon>
        <taxon>Bacillati</taxon>
        <taxon>Actinomycetota</taxon>
        <taxon>Actinomycetes</taxon>
        <taxon>Streptosporangiales</taxon>
        <taxon>Nocardiopsidaceae</taxon>
        <taxon>Nocardiopsis</taxon>
    </lineage>
</organism>
<dbReference type="RefSeq" id="WP_184390425.1">
    <property type="nucleotide sequence ID" value="NZ_BAAAJD010000007.1"/>
</dbReference>
<comment type="caution">
    <text evidence="2">The sequence shown here is derived from an EMBL/GenBank/DDBJ whole genome shotgun (WGS) entry which is preliminary data.</text>
</comment>
<feature type="region of interest" description="Disordered" evidence="1">
    <location>
        <begin position="20"/>
        <end position="65"/>
    </location>
</feature>
<accession>A0A7W8VCG8</accession>
<evidence type="ECO:0000256" key="1">
    <source>
        <dbReference type="SAM" id="MobiDB-lite"/>
    </source>
</evidence>
<dbReference type="Proteomes" id="UP000572635">
    <property type="component" value="Unassembled WGS sequence"/>
</dbReference>
<feature type="region of interest" description="Disordered" evidence="1">
    <location>
        <begin position="170"/>
        <end position="193"/>
    </location>
</feature>
<dbReference type="AlphaFoldDB" id="A0A7W8VCG8"/>
<name>A0A7W8VCG8_9ACTN</name>